<dbReference type="EMBL" id="QGKX02001290">
    <property type="protein sequence ID" value="KAF3539258.1"/>
    <property type="molecule type" value="Genomic_DNA"/>
</dbReference>
<evidence type="ECO:0000256" key="2">
    <source>
        <dbReference type="ARBA" id="ARBA00023015"/>
    </source>
</evidence>
<comment type="subcellular location">
    <subcellularLocation>
        <location evidence="1">Nucleus</location>
    </subcellularLocation>
</comment>
<evidence type="ECO:0000259" key="6">
    <source>
        <dbReference type="PROSITE" id="PS50066"/>
    </source>
</evidence>
<dbReference type="SMART" id="SM00432">
    <property type="entry name" value="MADS"/>
    <property type="match status" value="1"/>
</dbReference>
<protein>
    <recommendedName>
        <fullName evidence="6">MADS-box domain-containing protein</fullName>
    </recommendedName>
</protein>
<accession>A0A8S9QKU7</accession>
<evidence type="ECO:0000256" key="3">
    <source>
        <dbReference type="ARBA" id="ARBA00023125"/>
    </source>
</evidence>
<reference evidence="7" key="1">
    <citation type="submission" date="2019-12" db="EMBL/GenBank/DDBJ databases">
        <title>Genome sequencing and annotation of Brassica cretica.</title>
        <authorList>
            <person name="Studholme D.J."/>
            <person name="Sarris P."/>
        </authorList>
    </citation>
    <scope>NUCLEOTIDE SEQUENCE</scope>
    <source>
        <strain evidence="7">PFS-109/04</strain>
        <tissue evidence="7">Leaf</tissue>
    </source>
</reference>
<dbReference type="GO" id="GO:0046983">
    <property type="term" value="F:protein dimerization activity"/>
    <property type="evidence" value="ECO:0007669"/>
    <property type="project" value="InterPro"/>
</dbReference>
<organism evidence="7 8">
    <name type="scientific">Brassica cretica</name>
    <name type="common">Mustard</name>
    <dbReference type="NCBI Taxonomy" id="69181"/>
    <lineage>
        <taxon>Eukaryota</taxon>
        <taxon>Viridiplantae</taxon>
        <taxon>Streptophyta</taxon>
        <taxon>Embryophyta</taxon>
        <taxon>Tracheophyta</taxon>
        <taxon>Spermatophyta</taxon>
        <taxon>Magnoliopsida</taxon>
        <taxon>eudicotyledons</taxon>
        <taxon>Gunneridae</taxon>
        <taxon>Pentapetalae</taxon>
        <taxon>rosids</taxon>
        <taxon>malvids</taxon>
        <taxon>Brassicales</taxon>
        <taxon>Brassicaceae</taxon>
        <taxon>Brassiceae</taxon>
        <taxon>Brassica</taxon>
    </lineage>
</organism>
<comment type="caution">
    <text evidence="7">The sequence shown here is derived from an EMBL/GenBank/DDBJ whole genome shotgun (WGS) entry which is preliminary data.</text>
</comment>
<gene>
    <name evidence="7" type="ORF">F2Q69_00025011</name>
</gene>
<dbReference type="InterPro" id="IPR050142">
    <property type="entry name" value="MADS-box/MEF2_TF"/>
</dbReference>
<dbReference type="PROSITE" id="PS50066">
    <property type="entry name" value="MADS_BOX_2"/>
    <property type="match status" value="1"/>
</dbReference>
<name>A0A8S9QKU7_BRACR</name>
<dbReference type="InterPro" id="IPR002100">
    <property type="entry name" value="TF_MADSbox"/>
</dbReference>
<evidence type="ECO:0000313" key="7">
    <source>
        <dbReference type="EMBL" id="KAF3539258.1"/>
    </source>
</evidence>
<dbReference type="SUPFAM" id="SSF55455">
    <property type="entry name" value="SRF-like"/>
    <property type="match status" value="1"/>
</dbReference>
<dbReference type="InterPro" id="IPR033897">
    <property type="entry name" value="SRF-like_MADS-box"/>
</dbReference>
<evidence type="ECO:0000313" key="8">
    <source>
        <dbReference type="Proteomes" id="UP000712600"/>
    </source>
</evidence>
<evidence type="ECO:0000256" key="1">
    <source>
        <dbReference type="ARBA" id="ARBA00004123"/>
    </source>
</evidence>
<feature type="domain" description="MADS-box" evidence="6">
    <location>
        <begin position="1"/>
        <end position="61"/>
    </location>
</feature>
<dbReference type="GO" id="GO:0005634">
    <property type="term" value="C:nucleus"/>
    <property type="evidence" value="ECO:0007669"/>
    <property type="project" value="UniProtKB-SubCell"/>
</dbReference>
<keyword evidence="3" id="KW-0238">DNA-binding</keyword>
<dbReference type="PRINTS" id="PR00404">
    <property type="entry name" value="MADSDOMAIN"/>
</dbReference>
<dbReference type="PANTHER" id="PTHR48019">
    <property type="entry name" value="SERUM RESPONSE FACTOR HOMOLOG"/>
    <property type="match status" value="1"/>
</dbReference>
<dbReference type="Pfam" id="PF00319">
    <property type="entry name" value="SRF-TF"/>
    <property type="match status" value="1"/>
</dbReference>
<sequence>MRRGRLKLNFINNKSIRNQTFKKRKRGFMKKAKELSTLCGVKVSAVIKSCDNAEPEFWPSKEGAEAVHSEFMKVVETQGFSKMHNHESYLLERIQKDGEKARRLHAENREIELREVMFDLLKGKTLMPHQYGDPSFMRELNLFIGGYANRVTYRTQFLEGSVEPVPPNVAGANAPGPVVGDVNPVVFGTEGSVIDPTEAYDHMPQYDGMDMSVNVEAPEQFQYQTHANYYDQTLPWFNGSSQGMNVNHQEPFQYQTPPNSYDQIQPMFNGSSQGMNMKYEEPFLYQPPGNLYDQMQPMFYGSSQDMYTCLGHDQGQSSNQYPNAKQQFMSLLMGRPQQMSDVQDLASVASMDDNNNRYQQLPVTSQMPSTTTTTTAAANLSGHSINNGCPTRFGLD</sequence>
<dbReference type="Proteomes" id="UP000712600">
    <property type="component" value="Unassembled WGS sequence"/>
</dbReference>
<evidence type="ECO:0000256" key="5">
    <source>
        <dbReference type="ARBA" id="ARBA00023242"/>
    </source>
</evidence>
<dbReference type="CDD" id="cd00266">
    <property type="entry name" value="MADS_SRF_like"/>
    <property type="match status" value="1"/>
</dbReference>
<evidence type="ECO:0000256" key="4">
    <source>
        <dbReference type="ARBA" id="ARBA00023163"/>
    </source>
</evidence>
<keyword evidence="4" id="KW-0804">Transcription</keyword>
<keyword evidence="5" id="KW-0539">Nucleus</keyword>
<dbReference type="GO" id="GO:0000987">
    <property type="term" value="F:cis-regulatory region sequence-specific DNA binding"/>
    <property type="evidence" value="ECO:0007669"/>
    <property type="project" value="InterPro"/>
</dbReference>
<dbReference type="InterPro" id="IPR036879">
    <property type="entry name" value="TF_MADSbox_sf"/>
</dbReference>
<keyword evidence="2" id="KW-0805">Transcription regulation</keyword>
<dbReference type="GO" id="GO:0045944">
    <property type="term" value="P:positive regulation of transcription by RNA polymerase II"/>
    <property type="evidence" value="ECO:0007669"/>
    <property type="project" value="InterPro"/>
</dbReference>
<dbReference type="GO" id="GO:0000981">
    <property type="term" value="F:DNA-binding transcription factor activity, RNA polymerase II-specific"/>
    <property type="evidence" value="ECO:0007669"/>
    <property type="project" value="InterPro"/>
</dbReference>
<dbReference type="AlphaFoldDB" id="A0A8S9QKU7"/>
<proteinExistence type="predicted"/>
<dbReference type="Gene3D" id="3.40.1810.10">
    <property type="entry name" value="Transcription factor, MADS-box"/>
    <property type="match status" value="1"/>
</dbReference>